<name>I3S0S8_LOTJA</name>
<comment type="similarity">
    <text evidence="1 2">Belongs to the serpin family.</text>
</comment>
<dbReference type="InterPro" id="IPR042178">
    <property type="entry name" value="Serpin_sf_1"/>
</dbReference>
<evidence type="ECO:0000313" key="4">
    <source>
        <dbReference type="EMBL" id="AFK33870.1"/>
    </source>
</evidence>
<feature type="domain" description="Serpin" evidence="3">
    <location>
        <begin position="13"/>
        <end position="388"/>
    </location>
</feature>
<dbReference type="GO" id="GO:0005615">
    <property type="term" value="C:extracellular space"/>
    <property type="evidence" value="ECO:0007669"/>
    <property type="project" value="InterPro"/>
</dbReference>
<dbReference type="SMART" id="SM00093">
    <property type="entry name" value="SERPIN"/>
    <property type="match status" value="1"/>
</dbReference>
<dbReference type="InterPro" id="IPR000215">
    <property type="entry name" value="Serpin_fam"/>
</dbReference>
<dbReference type="PROSITE" id="PS00284">
    <property type="entry name" value="SERPIN"/>
    <property type="match status" value="1"/>
</dbReference>
<dbReference type="PANTHER" id="PTHR11461">
    <property type="entry name" value="SERINE PROTEASE INHIBITOR, SERPIN"/>
    <property type="match status" value="1"/>
</dbReference>
<reference evidence="4" key="1">
    <citation type="submission" date="2012-05" db="EMBL/GenBank/DDBJ databases">
        <authorList>
            <person name="Krishnakumar V."/>
            <person name="Cheung F."/>
            <person name="Xiao Y."/>
            <person name="Chan A."/>
            <person name="Moskal W.A."/>
            <person name="Town C.D."/>
        </authorList>
    </citation>
    <scope>NUCLEOTIDE SEQUENCE</scope>
</reference>
<dbReference type="GO" id="GO:0004867">
    <property type="term" value="F:serine-type endopeptidase inhibitor activity"/>
    <property type="evidence" value="ECO:0007669"/>
    <property type="project" value="InterPro"/>
</dbReference>
<dbReference type="AlphaFoldDB" id="I3S0S8"/>
<dbReference type="PANTHER" id="PTHR11461:SF211">
    <property type="entry name" value="GH10112P-RELATED"/>
    <property type="match status" value="1"/>
</dbReference>
<dbReference type="InterPro" id="IPR023796">
    <property type="entry name" value="Serpin_dom"/>
</dbReference>
<evidence type="ECO:0000256" key="2">
    <source>
        <dbReference type="RuleBase" id="RU000411"/>
    </source>
</evidence>
<dbReference type="Pfam" id="PF00079">
    <property type="entry name" value="Serpin"/>
    <property type="match status" value="1"/>
</dbReference>
<dbReference type="InterPro" id="IPR036186">
    <property type="entry name" value="Serpin_sf"/>
</dbReference>
<dbReference type="Gene3D" id="2.30.39.10">
    <property type="entry name" value="Alpha-1-antitrypsin, domain 1"/>
    <property type="match status" value="1"/>
</dbReference>
<dbReference type="InterPro" id="IPR023795">
    <property type="entry name" value="Serpin_CS"/>
</dbReference>
<dbReference type="EMBL" id="BT134075">
    <property type="protein sequence ID" value="AFK33870.1"/>
    <property type="molecule type" value="mRNA"/>
</dbReference>
<sequence length="452" mass="50793">MELQKSKSMDVPLSFTQHLFSKEDYQEKNLIYSPLSLYAALSVIAAGSEGRTFDELLSFLRFDSIDNLNTFFSQAISPVFFDNDAASPLQHYNGIFIDTTVSLSYPFRRLLSTHYNANLTSLDFNLRGGNVLHEMNSLIEEDTNGHITQLLPPGTVTNLTRLIFANALCFQGMWKHKFDGLTYVSPFNLLNGTSVKVPFMTTCKNTQYVRAFDGFKILRLPYKQGRDRQRRFSMCIFLPDAQGGLSALIQKLSSEPCFLKGKLPRRKVRVHPFWIPKFDISFTFEASNVLKEVGVVSPFSPMDAHLTKMVNVNSPLDNLCVQSIFHKAFIEVNEKGTKATAATWSALARQCARDHLPAIDFIADHPFLFLIREDFTGTILFVGQVLNPLDGLPVKRRHAVGRCSAAAMPVKDWRVTPLSEDEDSMFLGLSRGCLPSPRLPSSALFPEISLVD</sequence>
<dbReference type="Gene3D" id="3.30.497.10">
    <property type="entry name" value="Antithrombin, subunit I, domain 2"/>
    <property type="match status" value="1"/>
</dbReference>
<accession>I3S0S8</accession>
<dbReference type="CDD" id="cd02043">
    <property type="entry name" value="serpinP_plants"/>
    <property type="match status" value="1"/>
</dbReference>
<proteinExistence type="evidence at transcript level"/>
<protein>
    <recommendedName>
        <fullName evidence="3">Serpin domain-containing protein</fullName>
    </recommendedName>
</protein>
<evidence type="ECO:0000256" key="1">
    <source>
        <dbReference type="ARBA" id="ARBA00009500"/>
    </source>
</evidence>
<dbReference type="SUPFAM" id="SSF56574">
    <property type="entry name" value="Serpins"/>
    <property type="match status" value="1"/>
</dbReference>
<dbReference type="InterPro" id="IPR042185">
    <property type="entry name" value="Serpin_sf_2"/>
</dbReference>
<organism evidence="4">
    <name type="scientific">Lotus japonicus</name>
    <name type="common">Lotus corniculatus var. japonicus</name>
    <dbReference type="NCBI Taxonomy" id="34305"/>
    <lineage>
        <taxon>Eukaryota</taxon>
        <taxon>Viridiplantae</taxon>
        <taxon>Streptophyta</taxon>
        <taxon>Embryophyta</taxon>
        <taxon>Tracheophyta</taxon>
        <taxon>Spermatophyta</taxon>
        <taxon>Magnoliopsida</taxon>
        <taxon>eudicotyledons</taxon>
        <taxon>Gunneridae</taxon>
        <taxon>Pentapetalae</taxon>
        <taxon>rosids</taxon>
        <taxon>fabids</taxon>
        <taxon>Fabales</taxon>
        <taxon>Fabaceae</taxon>
        <taxon>Papilionoideae</taxon>
        <taxon>50 kb inversion clade</taxon>
        <taxon>NPAAA clade</taxon>
        <taxon>Hologalegina</taxon>
        <taxon>robinioid clade</taxon>
        <taxon>Loteae</taxon>
        <taxon>Lotus</taxon>
    </lineage>
</organism>
<evidence type="ECO:0000259" key="3">
    <source>
        <dbReference type="SMART" id="SM00093"/>
    </source>
</evidence>